<evidence type="ECO:0000256" key="1">
    <source>
        <dbReference type="ARBA" id="ARBA00022793"/>
    </source>
</evidence>
<dbReference type="AlphaFoldDB" id="A0A6A6BZR4"/>
<gene>
    <name evidence="5" type="ORF">M409DRAFT_29290</name>
</gene>
<keyword evidence="2 3" id="KW-0456">Lyase</keyword>
<evidence type="ECO:0000313" key="6">
    <source>
        <dbReference type="Proteomes" id="UP000799537"/>
    </source>
</evidence>
<name>A0A6A6BZR4_ZASCE</name>
<dbReference type="InterPro" id="IPR032466">
    <property type="entry name" value="Metal_Hydrolase"/>
</dbReference>
<dbReference type="GeneID" id="54562669"/>
<evidence type="ECO:0000256" key="2">
    <source>
        <dbReference type="ARBA" id="ARBA00023239"/>
    </source>
</evidence>
<dbReference type="GO" id="GO:0005829">
    <property type="term" value="C:cytosol"/>
    <property type="evidence" value="ECO:0007669"/>
    <property type="project" value="TreeGrafter"/>
</dbReference>
<dbReference type="InterPro" id="IPR006680">
    <property type="entry name" value="Amidohydro-rel"/>
</dbReference>
<dbReference type="SUPFAM" id="SSF51556">
    <property type="entry name" value="Metallo-dependent hydrolases"/>
    <property type="match status" value="1"/>
</dbReference>
<dbReference type="PANTHER" id="PTHR21240:SF30">
    <property type="entry name" value="AMIDOHYDROLASE-RELATED DOMAIN-CONTAINING PROTEIN-RELATED"/>
    <property type="match status" value="1"/>
</dbReference>
<keyword evidence="6" id="KW-1185">Reference proteome</keyword>
<dbReference type="OrthoDB" id="432010at2759"/>
<dbReference type="InterPro" id="IPR032465">
    <property type="entry name" value="ACMSD"/>
</dbReference>
<evidence type="ECO:0000313" key="5">
    <source>
        <dbReference type="EMBL" id="KAF2160205.1"/>
    </source>
</evidence>
<dbReference type="GO" id="GO:0019748">
    <property type="term" value="P:secondary metabolic process"/>
    <property type="evidence" value="ECO:0007669"/>
    <property type="project" value="TreeGrafter"/>
</dbReference>
<dbReference type="RefSeq" id="XP_033661094.1">
    <property type="nucleotide sequence ID" value="XM_033809397.1"/>
</dbReference>
<sequence length="308" mass="34014">MAAPTTYLPPRLIALEEHALFPSLQPISAFYNATMSADPSPPSKLQDIGDGRIADMDTGHITTQILSTIPGIASTDPQGCISANDALAAAIAKHPTRLGGFAALPMAHPDLAASELHRAVKDLGLVGAMIDNHLPNRSYYDSTTYDPVFAMAEKLDVPIYIHPAPPTDSQIQFYQGNYPPQTALKLAASAWGWHADVGQHLIRLYVSGLFLRHPNLKIVIGHDGETLPMMIDRVDDSKLRTDQTFREVWERNLWVTTSGFFHLRTLEMLMKVTKIERVMFSVDYPLVDIAKGWRFVEEVAGSGILSER</sequence>
<evidence type="ECO:0000259" key="4">
    <source>
        <dbReference type="Pfam" id="PF04909"/>
    </source>
</evidence>
<dbReference type="Gene3D" id="3.20.20.140">
    <property type="entry name" value="Metal-dependent hydrolases"/>
    <property type="match status" value="1"/>
</dbReference>
<protein>
    <recommendedName>
        <fullName evidence="4">Amidohydrolase-related domain-containing protein</fullName>
    </recommendedName>
</protein>
<dbReference type="GO" id="GO:0016787">
    <property type="term" value="F:hydrolase activity"/>
    <property type="evidence" value="ECO:0007669"/>
    <property type="project" value="InterPro"/>
</dbReference>
<dbReference type="GO" id="GO:0016831">
    <property type="term" value="F:carboxy-lyase activity"/>
    <property type="evidence" value="ECO:0007669"/>
    <property type="project" value="UniProtKB-KW"/>
</dbReference>
<proteinExistence type="inferred from homology"/>
<accession>A0A6A6BZR4</accession>
<reference evidence="5" key="1">
    <citation type="journal article" date="2020" name="Stud. Mycol.">
        <title>101 Dothideomycetes genomes: a test case for predicting lifestyles and emergence of pathogens.</title>
        <authorList>
            <person name="Haridas S."/>
            <person name="Albert R."/>
            <person name="Binder M."/>
            <person name="Bloem J."/>
            <person name="Labutti K."/>
            <person name="Salamov A."/>
            <person name="Andreopoulos B."/>
            <person name="Baker S."/>
            <person name="Barry K."/>
            <person name="Bills G."/>
            <person name="Bluhm B."/>
            <person name="Cannon C."/>
            <person name="Castanera R."/>
            <person name="Culley D."/>
            <person name="Daum C."/>
            <person name="Ezra D."/>
            <person name="Gonzalez J."/>
            <person name="Henrissat B."/>
            <person name="Kuo A."/>
            <person name="Liang C."/>
            <person name="Lipzen A."/>
            <person name="Lutzoni F."/>
            <person name="Magnuson J."/>
            <person name="Mondo S."/>
            <person name="Nolan M."/>
            <person name="Ohm R."/>
            <person name="Pangilinan J."/>
            <person name="Park H.-J."/>
            <person name="Ramirez L."/>
            <person name="Alfaro M."/>
            <person name="Sun H."/>
            <person name="Tritt A."/>
            <person name="Yoshinaga Y."/>
            <person name="Zwiers L.-H."/>
            <person name="Turgeon B."/>
            <person name="Goodwin S."/>
            <person name="Spatafora J."/>
            <person name="Crous P."/>
            <person name="Grigoriev I."/>
        </authorList>
    </citation>
    <scope>NUCLEOTIDE SEQUENCE</scope>
    <source>
        <strain evidence="5">ATCC 36951</strain>
    </source>
</reference>
<evidence type="ECO:0000256" key="3">
    <source>
        <dbReference type="RuleBase" id="RU366045"/>
    </source>
</evidence>
<dbReference type="EMBL" id="ML993628">
    <property type="protein sequence ID" value="KAF2160205.1"/>
    <property type="molecule type" value="Genomic_DNA"/>
</dbReference>
<dbReference type="PANTHER" id="PTHR21240">
    <property type="entry name" value="2-AMINO-3-CARBOXYLMUCONATE-6-SEMIALDEHYDE DECARBOXYLASE"/>
    <property type="match status" value="1"/>
</dbReference>
<organism evidence="5 6">
    <name type="scientific">Zasmidium cellare ATCC 36951</name>
    <dbReference type="NCBI Taxonomy" id="1080233"/>
    <lineage>
        <taxon>Eukaryota</taxon>
        <taxon>Fungi</taxon>
        <taxon>Dikarya</taxon>
        <taxon>Ascomycota</taxon>
        <taxon>Pezizomycotina</taxon>
        <taxon>Dothideomycetes</taxon>
        <taxon>Dothideomycetidae</taxon>
        <taxon>Mycosphaerellales</taxon>
        <taxon>Mycosphaerellaceae</taxon>
        <taxon>Zasmidium</taxon>
    </lineage>
</organism>
<keyword evidence="1 3" id="KW-0210">Decarboxylase</keyword>
<dbReference type="Proteomes" id="UP000799537">
    <property type="component" value="Unassembled WGS sequence"/>
</dbReference>
<comment type="similarity">
    <text evidence="3">Belongs to the metallo-dependent hydrolases superfamily.</text>
</comment>
<dbReference type="Pfam" id="PF04909">
    <property type="entry name" value="Amidohydro_2"/>
    <property type="match status" value="1"/>
</dbReference>
<feature type="domain" description="Amidohydrolase-related" evidence="4">
    <location>
        <begin position="78"/>
        <end position="288"/>
    </location>
</feature>